<proteinExistence type="inferred from homology"/>
<evidence type="ECO:0000256" key="1">
    <source>
        <dbReference type="ARBA" id="ARBA00005721"/>
    </source>
</evidence>
<protein>
    <submittedName>
        <fullName evidence="2">Asp23/Gls24 family envelope stress response protein</fullName>
    </submittedName>
</protein>
<name>A0ABV8DNZ7_9NOCA</name>
<evidence type="ECO:0000313" key="2">
    <source>
        <dbReference type="EMBL" id="MFC3961691.1"/>
    </source>
</evidence>
<evidence type="ECO:0000313" key="3">
    <source>
        <dbReference type="Proteomes" id="UP001595696"/>
    </source>
</evidence>
<keyword evidence="3" id="KW-1185">Reference proteome</keyword>
<dbReference type="EMBL" id="JBHSAX010000006">
    <property type="protein sequence ID" value="MFC3961691.1"/>
    <property type="molecule type" value="Genomic_DNA"/>
</dbReference>
<organism evidence="2 3">
    <name type="scientific">Nocardia jiangsuensis</name>
    <dbReference type="NCBI Taxonomy" id="1691563"/>
    <lineage>
        <taxon>Bacteria</taxon>
        <taxon>Bacillati</taxon>
        <taxon>Actinomycetota</taxon>
        <taxon>Actinomycetes</taxon>
        <taxon>Mycobacteriales</taxon>
        <taxon>Nocardiaceae</taxon>
        <taxon>Nocardia</taxon>
    </lineage>
</organism>
<comment type="caution">
    <text evidence="2">The sequence shown here is derived from an EMBL/GenBank/DDBJ whole genome shotgun (WGS) entry which is preliminary data.</text>
</comment>
<dbReference type="RefSeq" id="WP_378611447.1">
    <property type="nucleotide sequence ID" value="NZ_JBHSAX010000006.1"/>
</dbReference>
<reference evidence="3" key="1">
    <citation type="journal article" date="2019" name="Int. J. Syst. Evol. Microbiol.">
        <title>The Global Catalogue of Microorganisms (GCM) 10K type strain sequencing project: providing services to taxonomists for standard genome sequencing and annotation.</title>
        <authorList>
            <consortium name="The Broad Institute Genomics Platform"/>
            <consortium name="The Broad Institute Genome Sequencing Center for Infectious Disease"/>
            <person name="Wu L."/>
            <person name="Ma J."/>
        </authorList>
    </citation>
    <scope>NUCLEOTIDE SEQUENCE [LARGE SCALE GENOMIC DNA]</scope>
    <source>
        <strain evidence="3">CGMCC 4.7330</strain>
    </source>
</reference>
<comment type="similarity">
    <text evidence="1">Belongs to the asp23 family.</text>
</comment>
<sequence length="122" mass="12786">MTQVTEFVVEPAVLAAVAARAALAVPGVLRLEPGMRGLVSTWVRTGRQRFGGTDPAIADGVRVRNHADGRITVEVDVVLCTERPAAAAGIAVQREIARVLAEHTGQRVAAVTVSILDIEVGP</sequence>
<dbReference type="InterPro" id="IPR005531">
    <property type="entry name" value="Asp23"/>
</dbReference>
<gene>
    <name evidence="2" type="ORF">ACFO0B_06790</name>
</gene>
<dbReference type="Proteomes" id="UP001595696">
    <property type="component" value="Unassembled WGS sequence"/>
</dbReference>
<dbReference type="Pfam" id="PF03780">
    <property type="entry name" value="Asp23"/>
    <property type="match status" value="1"/>
</dbReference>
<accession>A0ABV8DNZ7</accession>